<dbReference type="AlphaFoldDB" id="A0A2P5D396"/>
<dbReference type="InParanoid" id="A0A2P5D396"/>
<sequence length="59" mass="6723">MEKKHAVGEFWRVPGNFPQSGFQHSKGVKVPALLSTMKNWLLHVGILQSAYISEFMKVH</sequence>
<name>A0A2P5D396_TREOI</name>
<evidence type="ECO:0000313" key="1">
    <source>
        <dbReference type="EMBL" id="PON67753.1"/>
    </source>
</evidence>
<dbReference type="OrthoDB" id="10357364at2759"/>
<reference evidence="2" key="1">
    <citation type="submission" date="2016-06" db="EMBL/GenBank/DDBJ databases">
        <title>Parallel loss of symbiosis genes in relatives of nitrogen-fixing non-legume Parasponia.</title>
        <authorList>
            <person name="Van Velzen R."/>
            <person name="Holmer R."/>
            <person name="Bu F."/>
            <person name="Rutten L."/>
            <person name="Van Zeijl A."/>
            <person name="Liu W."/>
            <person name="Santuari L."/>
            <person name="Cao Q."/>
            <person name="Sharma T."/>
            <person name="Shen D."/>
            <person name="Roswanjaya Y."/>
            <person name="Wardhani T."/>
            <person name="Kalhor M.S."/>
            <person name="Jansen J."/>
            <person name="Van den Hoogen J."/>
            <person name="Gungor B."/>
            <person name="Hartog M."/>
            <person name="Hontelez J."/>
            <person name="Verver J."/>
            <person name="Yang W.-C."/>
            <person name="Schijlen E."/>
            <person name="Repin R."/>
            <person name="Schilthuizen M."/>
            <person name="Schranz E."/>
            <person name="Heidstra R."/>
            <person name="Miyata K."/>
            <person name="Fedorova E."/>
            <person name="Kohlen W."/>
            <person name="Bisseling T."/>
            <person name="Smit S."/>
            <person name="Geurts R."/>
        </authorList>
    </citation>
    <scope>NUCLEOTIDE SEQUENCE [LARGE SCALE GENOMIC DNA]</scope>
    <source>
        <strain evidence="2">cv. RG33-2</strain>
    </source>
</reference>
<accession>A0A2P5D396</accession>
<gene>
    <name evidence="1" type="ORF">TorRG33x02_263480</name>
</gene>
<protein>
    <submittedName>
        <fullName evidence="1">Uncharacterized protein</fullName>
    </submittedName>
</protein>
<dbReference type="EMBL" id="JXTC01000301">
    <property type="protein sequence ID" value="PON67753.1"/>
    <property type="molecule type" value="Genomic_DNA"/>
</dbReference>
<comment type="caution">
    <text evidence="1">The sequence shown here is derived from an EMBL/GenBank/DDBJ whole genome shotgun (WGS) entry which is preliminary data.</text>
</comment>
<organism evidence="1 2">
    <name type="scientific">Trema orientale</name>
    <name type="common">Charcoal tree</name>
    <name type="synonym">Celtis orientalis</name>
    <dbReference type="NCBI Taxonomy" id="63057"/>
    <lineage>
        <taxon>Eukaryota</taxon>
        <taxon>Viridiplantae</taxon>
        <taxon>Streptophyta</taxon>
        <taxon>Embryophyta</taxon>
        <taxon>Tracheophyta</taxon>
        <taxon>Spermatophyta</taxon>
        <taxon>Magnoliopsida</taxon>
        <taxon>eudicotyledons</taxon>
        <taxon>Gunneridae</taxon>
        <taxon>Pentapetalae</taxon>
        <taxon>rosids</taxon>
        <taxon>fabids</taxon>
        <taxon>Rosales</taxon>
        <taxon>Cannabaceae</taxon>
        <taxon>Trema</taxon>
    </lineage>
</organism>
<proteinExistence type="predicted"/>
<evidence type="ECO:0000313" key="2">
    <source>
        <dbReference type="Proteomes" id="UP000237000"/>
    </source>
</evidence>
<keyword evidence="2" id="KW-1185">Reference proteome</keyword>
<dbReference type="Proteomes" id="UP000237000">
    <property type="component" value="Unassembled WGS sequence"/>
</dbReference>